<dbReference type="Pfam" id="PF08352">
    <property type="entry name" value="oligo_HPY"/>
    <property type="match status" value="1"/>
</dbReference>
<organism evidence="9 10">
    <name type="scientific">Pseudodonghicola flavimaris</name>
    <dbReference type="NCBI Taxonomy" id="3050036"/>
    <lineage>
        <taxon>Bacteria</taxon>
        <taxon>Pseudomonadati</taxon>
        <taxon>Pseudomonadota</taxon>
        <taxon>Alphaproteobacteria</taxon>
        <taxon>Rhodobacterales</taxon>
        <taxon>Paracoccaceae</taxon>
        <taxon>Pseudodonghicola</taxon>
    </lineage>
</organism>
<dbReference type="CDD" id="cd03257">
    <property type="entry name" value="ABC_NikE_OppD_transporters"/>
    <property type="match status" value="1"/>
</dbReference>
<dbReference type="InterPro" id="IPR027417">
    <property type="entry name" value="P-loop_NTPase"/>
</dbReference>
<keyword evidence="10" id="KW-1185">Reference proteome</keyword>
<evidence type="ECO:0000256" key="6">
    <source>
        <dbReference type="ARBA" id="ARBA00022840"/>
    </source>
</evidence>
<comment type="caution">
    <text evidence="9">The sequence shown here is derived from an EMBL/GenBank/DDBJ whole genome shotgun (WGS) entry which is preliminary data.</text>
</comment>
<evidence type="ECO:0000256" key="3">
    <source>
        <dbReference type="ARBA" id="ARBA00022448"/>
    </source>
</evidence>
<dbReference type="PROSITE" id="PS50893">
    <property type="entry name" value="ABC_TRANSPORTER_2"/>
    <property type="match status" value="1"/>
</dbReference>
<dbReference type="InterPro" id="IPR003593">
    <property type="entry name" value="AAA+_ATPase"/>
</dbReference>
<evidence type="ECO:0000256" key="2">
    <source>
        <dbReference type="ARBA" id="ARBA00005417"/>
    </source>
</evidence>
<gene>
    <name evidence="9" type="ORF">QO033_19065</name>
</gene>
<dbReference type="SUPFAM" id="SSF52540">
    <property type="entry name" value="P-loop containing nucleoside triphosphate hydrolases"/>
    <property type="match status" value="1"/>
</dbReference>
<feature type="domain" description="ABC transporter" evidence="8">
    <location>
        <begin position="5"/>
        <end position="257"/>
    </location>
</feature>
<evidence type="ECO:0000256" key="7">
    <source>
        <dbReference type="ARBA" id="ARBA00023136"/>
    </source>
</evidence>
<dbReference type="InterPro" id="IPR050388">
    <property type="entry name" value="ABC_Ni/Peptide_Import"/>
</dbReference>
<evidence type="ECO:0000259" key="8">
    <source>
        <dbReference type="PROSITE" id="PS50893"/>
    </source>
</evidence>
<dbReference type="PANTHER" id="PTHR43297">
    <property type="entry name" value="OLIGOPEPTIDE TRANSPORT ATP-BINDING PROTEIN APPD"/>
    <property type="match status" value="1"/>
</dbReference>
<dbReference type="Pfam" id="PF00005">
    <property type="entry name" value="ABC_tran"/>
    <property type="match status" value="1"/>
</dbReference>
<comment type="subcellular location">
    <subcellularLocation>
        <location evidence="1">Cell inner membrane</location>
        <topology evidence="1">Peripheral membrane protein</topology>
    </subcellularLocation>
</comment>
<protein>
    <submittedName>
        <fullName evidence="9">ABC transporter ATP-binding protein</fullName>
    </submittedName>
</protein>
<reference evidence="9 10" key="1">
    <citation type="submission" date="2023-05" db="EMBL/GenBank/DDBJ databases">
        <title>Pseudodonghicola sp. nov.</title>
        <authorList>
            <person name="Huang J."/>
        </authorList>
    </citation>
    <scope>NUCLEOTIDE SEQUENCE [LARGE SCALE GENOMIC DNA]</scope>
    <source>
        <strain evidence="9 10">IC7</strain>
    </source>
</reference>
<accession>A0ABT7F5A8</accession>
<comment type="similarity">
    <text evidence="2">Belongs to the ABC transporter superfamily.</text>
</comment>
<sequence length="324" mass="35414">MNAMLDIRDLTLEFETPGGLVHALDRVNLSVERGECVALVGESGSGKSITGMSILRLNGANARIAADQIALDGGDLQGLSDRAFQTVRGRRIAMIFQNAKSALNPLRKVGDTLTDILRAHAPEKLTRRAARARVQEVLEQIGIHQAEDRMLAYPAELSGGMCQRIMIAAALVCEPELIIADEPTSALDVTTQAKVMDLLMSACRTRGVAVLFITHDLALASAYCDRAVVMHAGQMLEDGPADEVFVRPRHPYSRMLLDSMPYGKDAAEELKPMGGNLPDLRRDDLPSCRFADRCPRVQPCCRTAAVPQTALRDDHTVRCFFPHD</sequence>
<evidence type="ECO:0000256" key="1">
    <source>
        <dbReference type="ARBA" id="ARBA00004417"/>
    </source>
</evidence>
<dbReference type="RefSeq" id="WP_284482560.1">
    <property type="nucleotide sequence ID" value="NZ_JASNJD010000018.1"/>
</dbReference>
<evidence type="ECO:0000313" key="10">
    <source>
        <dbReference type="Proteomes" id="UP001243757"/>
    </source>
</evidence>
<keyword evidence="3" id="KW-0813">Transport</keyword>
<proteinExistence type="inferred from homology"/>
<dbReference type="InterPro" id="IPR003439">
    <property type="entry name" value="ABC_transporter-like_ATP-bd"/>
</dbReference>
<dbReference type="Gene3D" id="3.40.50.300">
    <property type="entry name" value="P-loop containing nucleotide triphosphate hydrolases"/>
    <property type="match status" value="1"/>
</dbReference>
<dbReference type="PROSITE" id="PS00211">
    <property type="entry name" value="ABC_TRANSPORTER_1"/>
    <property type="match status" value="1"/>
</dbReference>
<evidence type="ECO:0000313" key="9">
    <source>
        <dbReference type="EMBL" id="MDK3019787.1"/>
    </source>
</evidence>
<dbReference type="InterPro" id="IPR013563">
    <property type="entry name" value="Oligopep_ABC_C"/>
</dbReference>
<dbReference type="NCBIfam" id="TIGR01727">
    <property type="entry name" value="oligo_HPY"/>
    <property type="match status" value="1"/>
</dbReference>
<dbReference type="InterPro" id="IPR017871">
    <property type="entry name" value="ABC_transporter-like_CS"/>
</dbReference>
<evidence type="ECO:0000256" key="4">
    <source>
        <dbReference type="ARBA" id="ARBA00022475"/>
    </source>
</evidence>
<keyword evidence="6 9" id="KW-0067">ATP-binding</keyword>
<dbReference type="PANTHER" id="PTHR43297:SF2">
    <property type="entry name" value="DIPEPTIDE TRANSPORT ATP-BINDING PROTEIN DPPD"/>
    <property type="match status" value="1"/>
</dbReference>
<dbReference type="Proteomes" id="UP001243757">
    <property type="component" value="Unassembled WGS sequence"/>
</dbReference>
<dbReference type="EMBL" id="JASNJD010000018">
    <property type="protein sequence ID" value="MDK3019787.1"/>
    <property type="molecule type" value="Genomic_DNA"/>
</dbReference>
<name>A0ABT7F5A8_9RHOB</name>
<keyword evidence="7" id="KW-0472">Membrane</keyword>
<evidence type="ECO:0000256" key="5">
    <source>
        <dbReference type="ARBA" id="ARBA00022741"/>
    </source>
</evidence>
<dbReference type="GO" id="GO:0005524">
    <property type="term" value="F:ATP binding"/>
    <property type="evidence" value="ECO:0007669"/>
    <property type="project" value="UniProtKB-KW"/>
</dbReference>
<dbReference type="SMART" id="SM00382">
    <property type="entry name" value="AAA"/>
    <property type="match status" value="1"/>
</dbReference>
<keyword evidence="5" id="KW-0547">Nucleotide-binding</keyword>
<keyword evidence="4" id="KW-1003">Cell membrane</keyword>